<accession>A0AAT9UNY6</accession>
<dbReference type="EMBL" id="OQ865376">
    <property type="protein sequence ID" value="WHV01332.1"/>
    <property type="molecule type" value="Genomic_DNA"/>
</dbReference>
<dbReference type="Gene3D" id="3.40.50.300">
    <property type="entry name" value="P-loop containing nucleotide triphosphate hydrolases"/>
    <property type="match status" value="1"/>
</dbReference>
<dbReference type="PANTHER" id="PTHR10513:SF35">
    <property type="entry name" value="DEOXYADENOSINE KINASE"/>
    <property type="match status" value="1"/>
</dbReference>
<keyword evidence="2" id="KW-0808">Transferase</keyword>
<sequence>MESCKTNKRSIITIEGIASNGKEQLVKTLSKDSNIVIIPNSNNCRVESTNGYKNVNDLFAENPYKFAYPFKIHQLLSKLDAYMKASNYQCDGSKKTIILDGSIESEKYIYSPMFLEFKFFNVEESAMYNSVCDWYINNLNIRYNGAIYVKSHYNGISYTKKKDNYITIQQYLELIKNYEIWMLESSFPILTIDSNDIVNGEYTKTVNRINKFIDELY</sequence>
<dbReference type="PANTHER" id="PTHR10513">
    <property type="entry name" value="DEOXYNUCLEOSIDE KINASE"/>
    <property type="match status" value="1"/>
</dbReference>
<feature type="domain" description="Deoxynucleoside kinase" evidence="1">
    <location>
        <begin position="12"/>
        <end position="213"/>
    </location>
</feature>
<dbReference type="Pfam" id="PF01712">
    <property type="entry name" value="dNK"/>
    <property type="match status" value="1"/>
</dbReference>
<organism evidence="2">
    <name type="scientific">Condorpox virus</name>
    <dbReference type="NCBI Taxonomy" id="3049970"/>
    <lineage>
        <taxon>Viruses</taxon>
        <taxon>Varidnaviria</taxon>
        <taxon>Bamfordvirae</taxon>
        <taxon>Nucleocytoviricota</taxon>
        <taxon>Pokkesviricetes</taxon>
        <taxon>Chitovirales</taxon>
        <taxon>Poxviridae</taxon>
        <taxon>Chordopoxvirinae</taxon>
        <taxon>Avipoxvirus</taxon>
    </lineage>
</organism>
<reference evidence="2" key="1">
    <citation type="submission" date="2023-04" db="EMBL/GenBank/DDBJ databases">
        <title>Genomic characterization of avipoxvirus isolates from Andean condor (Vultur gryphus).</title>
        <authorList>
            <person name="Butt S.L."/>
            <person name="Do Nascimento G.M."/>
            <person name="Tripathy D.N."/>
            <person name="Diel D.G."/>
        </authorList>
    </citation>
    <scope>NUCLEOTIDE SEQUENCE</scope>
    <source>
        <strain evidence="2">CDPV99</strain>
    </source>
</reference>
<dbReference type="SUPFAM" id="SSF52540">
    <property type="entry name" value="P-loop containing nucleoside triphosphate hydrolases"/>
    <property type="match status" value="1"/>
</dbReference>
<protein>
    <submittedName>
        <fullName evidence="2">Deoxycytidine kinase-like protein</fullName>
    </submittedName>
</protein>
<name>A0AAT9UNY6_9POXV</name>
<dbReference type="InterPro" id="IPR031314">
    <property type="entry name" value="DNK_dom"/>
</dbReference>
<evidence type="ECO:0000313" key="2">
    <source>
        <dbReference type="EMBL" id="WHV01332.1"/>
    </source>
</evidence>
<dbReference type="GO" id="GO:0019136">
    <property type="term" value="F:deoxynucleoside kinase activity"/>
    <property type="evidence" value="ECO:0007669"/>
    <property type="project" value="TreeGrafter"/>
</dbReference>
<gene>
    <name evidence="2" type="ORF">CDPV99-216</name>
</gene>
<dbReference type="InterPro" id="IPR050566">
    <property type="entry name" value="Deoxyribonucleoside_kinase"/>
</dbReference>
<keyword evidence="2" id="KW-0418">Kinase</keyword>
<dbReference type="InterPro" id="IPR027417">
    <property type="entry name" value="P-loop_NTPase"/>
</dbReference>
<proteinExistence type="predicted"/>
<evidence type="ECO:0000259" key="1">
    <source>
        <dbReference type="Pfam" id="PF01712"/>
    </source>
</evidence>